<comment type="caution">
    <text evidence="2">The sequence shown here is derived from an EMBL/GenBank/DDBJ whole genome shotgun (WGS) entry which is preliminary data.</text>
</comment>
<name>A0ABT8HM10_MYCAO</name>
<proteinExistence type="predicted"/>
<evidence type="ECO:0000313" key="2">
    <source>
        <dbReference type="EMBL" id="MDN4521779.1"/>
    </source>
</evidence>
<dbReference type="InterPro" id="IPR016793">
    <property type="entry name" value="UCP021591"/>
</dbReference>
<feature type="chain" id="PRO_5045762198" description="Secreted protein" evidence="1">
    <location>
        <begin position="30"/>
        <end position="141"/>
    </location>
</feature>
<organism evidence="2 3">
    <name type="scientific">Mycolicibacterium austroafricanum</name>
    <name type="common">Mycobacterium austroafricanum</name>
    <dbReference type="NCBI Taxonomy" id="39687"/>
    <lineage>
        <taxon>Bacteria</taxon>
        <taxon>Bacillati</taxon>
        <taxon>Actinomycetota</taxon>
        <taxon>Actinomycetes</taxon>
        <taxon>Mycobacteriales</taxon>
        <taxon>Mycobacteriaceae</taxon>
        <taxon>Mycolicibacterium</taxon>
    </lineage>
</organism>
<dbReference type="PIRSF" id="PIRSF021591">
    <property type="entry name" value="UCP021591"/>
    <property type="match status" value="1"/>
</dbReference>
<reference evidence="2" key="1">
    <citation type="submission" date="2023-07" db="EMBL/GenBank/DDBJ databases">
        <title>Degradation of tert-butanol by M. austroafricanum TBA100.</title>
        <authorList>
            <person name="Helbich S."/>
            <person name="Vainshtein Y."/>
        </authorList>
    </citation>
    <scope>NUCLEOTIDE SEQUENCE</scope>
    <source>
        <strain evidence="2">TBA100</strain>
    </source>
</reference>
<sequence>MRTATAKLGAAVGAAALVAAMGMISPAMAGAQDGHQVRYTLTSAGAYEFDLFYLTSQPPSMEAFNADAYAFAKREKVNLAPGVPWVFETTMADPNWAILQVSSTTRGGQAAPNAHCDIAVDGQVLTEHNDPYNVRCQLGQW</sequence>
<dbReference type="EMBL" id="JAUHTC010000093">
    <property type="protein sequence ID" value="MDN4521779.1"/>
    <property type="molecule type" value="Genomic_DNA"/>
</dbReference>
<keyword evidence="1" id="KW-0732">Signal</keyword>
<evidence type="ECO:0008006" key="4">
    <source>
        <dbReference type="Google" id="ProtNLM"/>
    </source>
</evidence>
<accession>A0ABT8HM10</accession>
<protein>
    <recommendedName>
        <fullName evidence="4">Secreted protein</fullName>
    </recommendedName>
</protein>
<keyword evidence="3" id="KW-1185">Reference proteome</keyword>
<gene>
    <name evidence="2" type="ORF">QYF68_28725</name>
</gene>
<evidence type="ECO:0000256" key="1">
    <source>
        <dbReference type="SAM" id="SignalP"/>
    </source>
</evidence>
<dbReference type="Proteomes" id="UP001172687">
    <property type="component" value="Unassembled WGS sequence"/>
</dbReference>
<dbReference type="RefSeq" id="WP_011779814.1">
    <property type="nucleotide sequence ID" value="NZ_CP070380.1"/>
</dbReference>
<evidence type="ECO:0000313" key="3">
    <source>
        <dbReference type="Proteomes" id="UP001172687"/>
    </source>
</evidence>
<feature type="signal peptide" evidence="1">
    <location>
        <begin position="1"/>
        <end position="29"/>
    </location>
</feature>